<dbReference type="InterPro" id="IPR036249">
    <property type="entry name" value="Thioredoxin-like_sf"/>
</dbReference>
<dbReference type="CDD" id="cd00570">
    <property type="entry name" value="GST_N_family"/>
    <property type="match status" value="1"/>
</dbReference>
<evidence type="ECO:0000259" key="1">
    <source>
        <dbReference type="PROSITE" id="PS50404"/>
    </source>
</evidence>
<keyword evidence="3" id="KW-1185">Reference proteome</keyword>
<dbReference type="Pfam" id="PF13417">
    <property type="entry name" value="GST_N_3"/>
    <property type="match status" value="1"/>
</dbReference>
<name>A0A0D2EDF9_9EURO</name>
<protein>
    <recommendedName>
        <fullName evidence="1">GST N-terminal domain-containing protein</fullName>
    </recommendedName>
</protein>
<sequence>MAQPKYELYYNPFSICSLMVLYTLRLKGQPKSPADAVEPEERFIDIYSGEQMAESYLEKHPKGTVPAMLAPSLGVRLIDSADITSYLMDRYPSLRPDAHRQTIDSLLEELHEISYVTLSFKPEERRVEGVMEAVRQIMDRSDTSDRYRKMLQGKLDNHAASLQKFAANKQSVESVEADSVRYLEKISKLLAAAQGGSGGQASWIFGNDVGPTAVDAHTVVFIARLLDSKREHLIPADVLAYGRPKLQAKEWLGITKGNPTLHSLYVKGEKGGH</sequence>
<reference evidence="2 3" key="1">
    <citation type="submission" date="2015-01" db="EMBL/GenBank/DDBJ databases">
        <title>The Genome Sequence of Capronia semiimmersa CBS27337.</title>
        <authorList>
            <consortium name="The Broad Institute Genomics Platform"/>
            <person name="Cuomo C."/>
            <person name="de Hoog S."/>
            <person name="Gorbushina A."/>
            <person name="Stielow B."/>
            <person name="Teixiera M."/>
            <person name="Abouelleil A."/>
            <person name="Chapman S.B."/>
            <person name="Priest M."/>
            <person name="Young S.K."/>
            <person name="Wortman J."/>
            <person name="Nusbaum C."/>
            <person name="Birren B."/>
        </authorList>
    </citation>
    <scope>NUCLEOTIDE SEQUENCE [LARGE SCALE GENOMIC DNA]</scope>
    <source>
        <strain evidence="2 3">CBS 27337</strain>
    </source>
</reference>
<dbReference type="HOGENOM" id="CLU_088985_0_0_1"/>
<evidence type="ECO:0000313" key="3">
    <source>
        <dbReference type="Proteomes" id="UP000054266"/>
    </source>
</evidence>
<organism evidence="2 3">
    <name type="scientific">Phialophora macrospora</name>
    <dbReference type="NCBI Taxonomy" id="1851006"/>
    <lineage>
        <taxon>Eukaryota</taxon>
        <taxon>Fungi</taxon>
        <taxon>Dikarya</taxon>
        <taxon>Ascomycota</taxon>
        <taxon>Pezizomycotina</taxon>
        <taxon>Eurotiomycetes</taxon>
        <taxon>Chaetothyriomycetidae</taxon>
        <taxon>Chaetothyriales</taxon>
        <taxon>Herpotrichiellaceae</taxon>
        <taxon>Phialophora</taxon>
    </lineage>
</organism>
<evidence type="ECO:0000313" key="2">
    <source>
        <dbReference type="EMBL" id="KIW72337.1"/>
    </source>
</evidence>
<proteinExistence type="predicted"/>
<gene>
    <name evidence="2" type="ORF">PV04_00537</name>
</gene>
<accession>A0A0D2EDF9</accession>
<dbReference type="Gene3D" id="3.40.30.10">
    <property type="entry name" value="Glutaredoxin"/>
    <property type="match status" value="1"/>
</dbReference>
<dbReference type="AlphaFoldDB" id="A0A0D2EDF9"/>
<dbReference type="SUPFAM" id="SSF52833">
    <property type="entry name" value="Thioredoxin-like"/>
    <property type="match status" value="1"/>
</dbReference>
<dbReference type="EMBL" id="KN846956">
    <property type="protein sequence ID" value="KIW72337.1"/>
    <property type="molecule type" value="Genomic_DNA"/>
</dbReference>
<dbReference type="Proteomes" id="UP000054266">
    <property type="component" value="Unassembled WGS sequence"/>
</dbReference>
<feature type="domain" description="GST N-terminal" evidence="1">
    <location>
        <begin position="4"/>
        <end position="95"/>
    </location>
</feature>
<dbReference type="PROSITE" id="PS50404">
    <property type="entry name" value="GST_NTER"/>
    <property type="match status" value="1"/>
</dbReference>
<dbReference type="InterPro" id="IPR004045">
    <property type="entry name" value="Glutathione_S-Trfase_N"/>
</dbReference>